<sequence>MPNIMFREHDGGLWGYIAKRDLEARVQVIEFDGDDQWGGRIELEDGQAFYLDPLDKKPSLPATLRLRKADE</sequence>
<gene>
    <name evidence="1" type="ORF">GCM10023095_14980</name>
</gene>
<dbReference type="SUPFAM" id="SSF159203">
    <property type="entry name" value="NifT/FixU-like"/>
    <property type="match status" value="1"/>
</dbReference>
<dbReference type="InterPro" id="IPR024044">
    <property type="entry name" value="NifT/FixU_barrel-like_dom_sf"/>
</dbReference>
<dbReference type="Proteomes" id="UP001501321">
    <property type="component" value="Unassembled WGS sequence"/>
</dbReference>
<protein>
    <recommendedName>
        <fullName evidence="3">Nitrogen fixation protein NifT</fullName>
    </recommendedName>
</protein>
<evidence type="ECO:0008006" key="3">
    <source>
        <dbReference type="Google" id="ProtNLM"/>
    </source>
</evidence>
<name>A0ABP8Q7Y7_9GAMM</name>
<dbReference type="InterPro" id="IPR009727">
    <property type="entry name" value="NifT"/>
</dbReference>
<dbReference type="RefSeq" id="WP_345011618.1">
    <property type="nucleotide sequence ID" value="NZ_BAABFC010000010.1"/>
</dbReference>
<dbReference type="Gene3D" id="2.40.50.240">
    <property type="entry name" value="NifT/FixU-like"/>
    <property type="match status" value="1"/>
</dbReference>
<dbReference type="Pfam" id="PF06988">
    <property type="entry name" value="NifT"/>
    <property type="match status" value="1"/>
</dbReference>
<dbReference type="EMBL" id="BAABFC010000010">
    <property type="protein sequence ID" value="GAA4497814.1"/>
    <property type="molecule type" value="Genomic_DNA"/>
</dbReference>
<organism evidence="1 2">
    <name type="scientific">Pseudaeromonas paramecii</name>
    <dbReference type="NCBI Taxonomy" id="2138166"/>
    <lineage>
        <taxon>Bacteria</taxon>
        <taxon>Pseudomonadati</taxon>
        <taxon>Pseudomonadota</taxon>
        <taxon>Gammaproteobacteria</taxon>
        <taxon>Aeromonadales</taxon>
        <taxon>Aeromonadaceae</taxon>
        <taxon>Pseudaeromonas</taxon>
    </lineage>
</organism>
<evidence type="ECO:0000313" key="1">
    <source>
        <dbReference type="EMBL" id="GAA4497814.1"/>
    </source>
</evidence>
<proteinExistence type="predicted"/>
<accession>A0ABP8Q7Y7</accession>
<dbReference type="NCBIfam" id="TIGR02934">
    <property type="entry name" value="nifT_nitrog"/>
    <property type="match status" value="1"/>
</dbReference>
<reference evidence="2" key="1">
    <citation type="journal article" date="2019" name="Int. J. Syst. Evol. Microbiol.">
        <title>The Global Catalogue of Microorganisms (GCM) 10K type strain sequencing project: providing services to taxonomists for standard genome sequencing and annotation.</title>
        <authorList>
            <consortium name="The Broad Institute Genomics Platform"/>
            <consortium name="The Broad Institute Genome Sequencing Center for Infectious Disease"/>
            <person name="Wu L."/>
            <person name="Ma J."/>
        </authorList>
    </citation>
    <scope>NUCLEOTIDE SEQUENCE [LARGE SCALE GENOMIC DNA]</scope>
    <source>
        <strain evidence="2">JCM 32226</strain>
    </source>
</reference>
<keyword evidence="2" id="KW-1185">Reference proteome</keyword>
<evidence type="ECO:0000313" key="2">
    <source>
        <dbReference type="Proteomes" id="UP001501321"/>
    </source>
</evidence>
<comment type="caution">
    <text evidence="1">The sequence shown here is derived from an EMBL/GenBank/DDBJ whole genome shotgun (WGS) entry which is preliminary data.</text>
</comment>